<name>A0ABT9HBI0_9SPHN</name>
<dbReference type="RefSeq" id="WP_305930627.1">
    <property type="nucleotide sequence ID" value="NZ_JAVAIL010000005.1"/>
</dbReference>
<protein>
    <recommendedName>
        <fullName evidence="4">DUF4169 family protein</fullName>
    </recommendedName>
</protein>
<accession>A0ABT9HBI0</accession>
<keyword evidence="3" id="KW-1185">Reference proteome</keyword>
<dbReference type="EMBL" id="JAVAIL010000005">
    <property type="protein sequence ID" value="MDP4540623.1"/>
    <property type="molecule type" value="Genomic_DNA"/>
</dbReference>
<sequence length="46" mass="5139">MAKPDPKAAREERLAARLRENLRRRKAQARQQNESDAALPKPDAGG</sequence>
<organism evidence="2 3">
    <name type="scientific">Qipengyuania benthica</name>
    <dbReference type="NCBI Taxonomy" id="3067651"/>
    <lineage>
        <taxon>Bacteria</taxon>
        <taxon>Pseudomonadati</taxon>
        <taxon>Pseudomonadota</taxon>
        <taxon>Alphaproteobacteria</taxon>
        <taxon>Sphingomonadales</taxon>
        <taxon>Erythrobacteraceae</taxon>
        <taxon>Qipengyuania</taxon>
    </lineage>
</organism>
<evidence type="ECO:0000313" key="2">
    <source>
        <dbReference type="EMBL" id="MDP4540623.1"/>
    </source>
</evidence>
<proteinExistence type="predicted"/>
<dbReference type="Proteomes" id="UP001235664">
    <property type="component" value="Unassembled WGS sequence"/>
</dbReference>
<reference evidence="2 3" key="1">
    <citation type="submission" date="2023-08" db="EMBL/GenBank/DDBJ databases">
        <title>genomic of DY56.</title>
        <authorList>
            <person name="Wang Y."/>
        </authorList>
    </citation>
    <scope>NUCLEOTIDE SEQUENCE [LARGE SCALE GENOMIC DNA]</scope>
    <source>
        <strain evidence="2 3">DY56-A-20</strain>
    </source>
</reference>
<evidence type="ECO:0000256" key="1">
    <source>
        <dbReference type="SAM" id="MobiDB-lite"/>
    </source>
</evidence>
<gene>
    <name evidence="2" type="ORF">Q9K01_13400</name>
</gene>
<evidence type="ECO:0000313" key="3">
    <source>
        <dbReference type="Proteomes" id="UP001235664"/>
    </source>
</evidence>
<feature type="region of interest" description="Disordered" evidence="1">
    <location>
        <begin position="23"/>
        <end position="46"/>
    </location>
</feature>
<evidence type="ECO:0008006" key="4">
    <source>
        <dbReference type="Google" id="ProtNLM"/>
    </source>
</evidence>
<comment type="caution">
    <text evidence="2">The sequence shown here is derived from an EMBL/GenBank/DDBJ whole genome shotgun (WGS) entry which is preliminary data.</text>
</comment>